<keyword evidence="1" id="KW-0472">Membrane</keyword>
<dbReference type="RefSeq" id="WP_220618730.1">
    <property type="nucleotide sequence ID" value="NZ_RKLR01000004.1"/>
</dbReference>
<dbReference type="EMBL" id="RKLR01000004">
    <property type="protein sequence ID" value="MBX0323764.1"/>
    <property type="molecule type" value="Genomic_DNA"/>
</dbReference>
<comment type="caution">
    <text evidence="2">The sequence shown here is derived from an EMBL/GenBank/DDBJ whole genome shotgun (WGS) entry which is preliminary data.</text>
</comment>
<name>A0AAW4PRJ7_9EURY</name>
<keyword evidence="1" id="KW-1133">Transmembrane helix</keyword>
<accession>A0AAW4PRJ7</accession>
<feature type="transmembrane region" description="Helical" evidence="1">
    <location>
        <begin position="95"/>
        <end position="112"/>
    </location>
</feature>
<organism evidence="2 3">
    <name type="scientific">Haloarcula rubra</name>
    <dbReference type="NCBI Taxonomy" id="2487747"/>
    <lineage>
        <taxon>Archaea</taxon>
        <taxon>Methanobacteriati</taxon>
        <taxon>Methanobacteriota</taxon>
        <taxon>Stenosarchaea group</taxon>
        <taxon>Halobacteria</taxon>
        <taxon>Halobacteriales</taxon>
        <taxon>Haloarculaceae</taxon>
        <taxon>Haloarcula</taxon>
    </lineage>
</organism>
<keyword evidence="3" id="KW-1185">Reference proteome</keyword>
<proteinExistence type="predicted"/>
<reference evidence="2 3" key="1">
    <citation type="submission" date="2021-06" db="EMBL/GenBank/DDBJ databases">
        <title>Halomicroarcula sp. a new haloarchaeum isolated from saline soil.</title>
        <authorList>
            <person name="Duran-Viseras A."/>
            <person name="Sanchez-Porro C."/>
            <person name="Ventosa A."/>
        </authorList>
    </citation>
    <scope>NUCLEOTIDE SEQUENCE [LARGE SCALE GENOMIC DNA]</scope>
    <source>
        <strain evidence="2 3">F13</strain>
    </source>
</reference>
<feature type="transmembrane region" description="Helical" evidence="1">
    <location>
        <begin position="12"/>
        <end position="31"/>
    </location>
</feature>
<dbReference type="AlphaFoldDB" id="A0AAW4PRJ7"/>
<evidence type="ECO:0008006" key="4">
    <source>
        <dbReference type="Google" id="ProtNLM"/>
    </source>
</evidence>
<dbReference type="Proteomes" id="UP001430377">
    <property type="component" value="Unassembled WGS sequence"/>
</dbReference>
<feature type="transmembrane region" description="Helical" evidence="1">
    <location>
        <begin position="69"/>
        <end position="89"/>
    </location>
</feature>
<gene>
    <name evidence="2" type="ORF">EGH21_12065</name>
</gene>
<protein>
    <recommendedName>
        <fullName evidence="4">Integral membrane protein</fullName>
    </recommendedName>
</protein>
<evidence type="ECO:0000313" key="2">
    <source>
        <dbReference type="EMBL" id="MBX0323764.1"/>
    </source>
</evidence>
<evidence type="ECO:0000256" key="1">
    <source>
        <dbReference type="SAM" id="Phobius"/>
    </source>
</evidence>
<feature type="transmembrane region" description="Helical" evidence="1">
    <location>
        <begin position="37"/>
        <end position="62"/>
    </location>
</feature>
<keyword evidence="1" id="KW-0812">Transmembrane</keyword>
<evidence type="ECO:0000313" key="3">
    <source>
        <dbReference type="Proteomes" id="UP001430377"/>
    </source>
</evidence>
<sequence length="115" mass="11375">MTAALDLEPGPVAVGSLVGLSGLLYLLAPVVDPVSLGGLSVSVVALSAVVLTLGFSLGFVVFARRGHRLFAAAHGVFAVAWGLLALGPFLGSGPVLVAGVVVLVAGIGFLVTQGR</sequence>